<dbReference type="PROSITE" id="PS50902">
    <property type="entry name" value="FLAVODOXIN_LIKE"/>
    <property type="match status" value="1"/>
</dbReference>
<dbReference type="InterPro" id="IPR008254">
    <property type="entry name" value="Flavodoxin/NO_synth"/>
</dbReference>
<dbReference type="Gene3D" id="3.40.50.360">
    <property type="match status" value="1"/>
</dbReference>
<protein>
    <submittedName>
        <fullName evidence="3">Anaerobic nitric oxide reductase flavorubredoxin</fullName>
    </submittedName>
</protein>
<dbReference type="Gene3D" id="3.60.15.10">
    <property type="entry name" value="Ribonuclease Z/Hydroxyacylglutathione hydrolase-like"/>
    <property type="match status" value="1"/>
</dbReference>
<dbReference type="Pfam" id="PF00258">
    <property type="entry name" value="Flavodoxin_1"/>
    <property type="match status" value="1"/>
</dbReference>
<dbReference type="SUPFAM" id="SSF56281">
    <property type="entry name" value="Metallo-hydrolase/oxidoreductase"/>
    <property type="match status" value="1"/>
</dbReference>
<dbReference type="SUPFAM" id="SSF52218">
    <property type="entry name" value="Flavoproteins"/>
    <property type="match status" value="1"/>
</dbReference>
<evidence type="ECO:0000259" key="2">
    <source>
        <dbReference type="PROSITE" id="PS50902"/>
    </source>
</evidence>
<evidence type="ECO:0000256" key="1">
    <source>
        <dbReference type="ARBA" id="ARBA00007121"/>
    </source>
</evidence>
<gene>
    <name evidence="3" type="ORF">J5W02_04735</name>
</gene>
<evidence type="ECO:0000313" key="4">
    <source>
        <dbReference type="Proteomes" id="UP000719942"/>
    </source>
</evidence>
<comment type="caution">
    <text evidence="3">The sequence shown here is derived from an EMBL/GenBank/DDBJ whole genome shotgun (WGS) entry which is preliminary data.</text>
</comment>
<comment type="similarity">
    <text evidence="1">In the N-terminal section; belongs to the zinc metallo-hydrolase group 3 family.</text>
</comment>
<sequence>MGKKLTDKVSWVGKIDWELKKFHGNEYSTHCGSSYNSYLVRDQKTALIDTVWQPFDKEFVSRLKQELELSKIDFIIANHNEIDHSGALPELMREIPNTPIYCTANGAKIIKGHYHQDWNFVTVKTGDSLDLGTSRLVFVEAPMLHWPDTMFTYMTGENILFSNDAFGQHFATESLYNDTVDQAELMAEALKYYANILTPFSIFATKKIHEILGMNLPVDMICPSHGVIWKNNPVQIVEEYLKWAADYQENQITLVYDSMWNSTRKMAEAIAAGIREADAAVTVKLMNAAKKDKNDIVTEVFRSKALLVGSSTINNGYLYSIGGILEMIKGLKFKNKAAAAFGSYGWSGEAVRQLTKELGDSGFRVVNEGRRALWVPDEAELAACREYGKQFAESL</sequence>
<dbReference type="InterPro" id="IPR045761">
    <property type="entry name" value="ODP_dom"/>
</dbReference>
<name>A0ABS7DLD8_9FIRM</name>
<evidence type="ECO:0000313" key="3">
    <source>
        <dbReference type="EMBL" id="MBW7572111.1"/>
    </source>
</evidence>
<keyword evidence="4" id="KW-1185">Reference proteome</keyword>
<dbReference type="InterPro" id="IPR036866">
    <property type="entry name" value="RibonucZ/Hydroxyglut_hydro"/>
</dbReference>
<dbReference type="InterPro" id="IPR001279">
    <property type="entry name" value="Metallo-B-lactamas"/>
</dbReference>
<organism evidence="3 4">
    <name type="scientific">Caproiciproducens faecalis</name>
    <dbReference type="NCBI Taxonomy" id="2820301"/>
    <lineage>
        <taxon>Bacteria</taxon>
        <taxon>Bacillati</taxon>
        <taxon>Bacillota</taxon>
        <taxon>Clostridia</taxon>
        <taxon>Eubacteriales</taxon>
        <taxon>Acutalibacteraceae</taxon>
        <taxon>Caproiciproducens</taxon>
    </lineage>
</organism>
<dbReference type="RefSeq" id="WP_219964535.1">
    <property type="nucleotide sequence ID" value="NZ_JAGFNZ010000002.1"/>
</dbReference>
<dbReference type="InterPro" id="IPR029039">
    <property type="entry name" value="Flavoprotein-like_sf"/>
</dbReference>
<accession>A0ABS7DLD8</accession>
<dbReference type="Pfam" id="PF19583">
    <property type="entry name" value="ODP"/>
    <property type="match status" value="1"/>
</dbReference>
<dbReference type="PIRSF" id="PIRSF005243">
    <property type="entry name" value="ROO"/>
    <property type="match status" value="1"/>
</dbReference>
<feature type="domain" description="Flavodoxin-like" evidence="2">
    <location>
        <begin position="252"/>
        <end position="392"/>
    </location>
</feature>
<dbReference type="Proteomes" id="UP000719942">
    <property type="component" value="Unassembled WGS sequence"/>
</dbReference>
<dbReference type="SMART" id="SM00849">
    <property type="entry name" value="Lactamase_B"/>
    <property type="match status" value="1"/>
</dbReference>
<dbReference type="InterPro" id="IPR016440">
    <property type="entry name" value="Rubredoxin-O_OxRdtase"/>
</dbReference>
<reference evidence="3 4" key="1">
    <citation type="submission" date="2021-03" db="EMBL/GenBank/DDBJ databases">
        <title>Caproiciproducens sp. nov. isolated from feces of cow.</title>
        <authorList>
            <person name="Choi J.-Y."/>
        </authorList>
    </citation>
    <scope>NUCLEOTIDE SEQUENCE [LARGE SCALE GENOMIC DNA]</scope>
    <source>
        <strain evidence="3 4">AGMB10547</strain>
    </source>
</reference>
<dbReference type="PANTHER" id="PTHR43717:SF1">
    <property type="entry name" value="ANAEROBIC NITRIC OXIDE REDUCTASE FLAVORUBREDOXIN"/>
    <property type="match status" value="1"/>
</dbReference>
<dbReference type="EMBL" id="JAGFNZ010000002">
    <property type="protein sequence ID" value="MBW7572111.1"/>
    <property type="molecule type" value="Genomic_DNA"/>
</dbReference>
<dbReference type="NCBIfam" id="NF008887">
    <property type="entry name" value="PRK11921.1"/>
    <property type="match status" value="1"/>
</dbReference>
<dbReference type="PANTHER" id="PTHR43717">
    <property type="entry name" value="ANAEROBIC NITRIC OXIDE REDUCTASE FLAVORUBREDOXIN"/>
    <property type="match status" value="1"/>
</dbReference>
<proteinExistence type="inferred from homology"/>
<dbReference type="CDD" id="cd07709">
    <property type="entry name" value="flavodiiron_proteins_MBL-fold"/>
    <property type="match status" value="1"/>
</dbReference>